<organism evidence="1 2">
    <name type="scientific">Mesorhizobium loti R88b</name>
    <dbReference type="NCBI Taxonomy" id="935548"/>
    <lineage>
        <taxon>Bacteria</taxon>
        <taxon>Pseudomonadati</taxon>
        <taxon>Pseudomonadota</taxon>
        <taxon>Alphaproteobacteria</taxon>
        <taxon>Hyphomicrobiales</taxon>
        <taxon>Phyllobacteriaceae</taxon>
        <taxon>Mesorhizobium</taxon>
    </lineage>
</organism>
<name>A0A6M7WZJ6_RHILI</name>
<dbReference type="AlphaFoldDB" id="A0A6M7WZJ6"/>
<protein>
    <submittedName>
        <fullName evidence="1">Uncharacterized protein</fullName>
    </submittedName>
</protein>
<evidence type="ECO:0000313" key="2">
    <source>
        <dbReference type="Proteomes" id="UP000503017"/>
    </source>
</evidence>
<dbReference type="RefSeq" id="WP_027034549.1">
    <property type="nucleotide sequence ID" value="NZ_CP033367.1"/>
</dbReference>
<dbReference type="Proteomes" id="UP000503017">
    <property type="component" value="Chromosome"/>
</dbReference>
<gene>
    <name evidence="1" type="ORF">EB235_26215</name>
</gene>
<reference evidence="1 2" key="1">
    <citation type="submission" date="2018-10" db="EMBL/GenBank/DDBJ databases">
        <authorList>
            <person name="Perry B.J."/>
            <person name="Sullivan J.T."/>
            <person name="Murphy R.J.T."/>
            <person name="Ramsay J.P."/>
            <person name="Ronson C.W."/>
        </authorList>
    </citation>
    <scope>NUCLEOTIDE SEQUENCE [LARGE SCALE GENOMIC DNA]</scope>
    <source>
        <strain evidence="1 2">R88b</strain>
    </source>
</reference>
<proteinExistence type="predicted"/>
<evidence type="ECO:0000313" key="1">
    <source>
        <dbReference type="EMBL" id="QKD04551.1"/>
    </source>
</evidence>
<dbReference type="EMBL" id="CP033367">
    <property type="protein sequence ID" value="QKD04551.1"/>
    <property type="molecule type" value="Genomic_DNA"/>
</dbReference>
<sequence length="105" mass="12182">MSAIDDFINEFVREGGFFFGLHQRHFDPAAAERALKALKRTKIGADHGANYRLIDLLFNAGVELSTYAYYNRDNEMFDHHFNLLFFEIAERFNSVSKLGDAMREK</sequence>
<accession>A0A6M7WZJ6</accession>